<dbReference type="AlphaFoldDB" id="A0AAW1JIW4"/>
<keyword evidence="1" id="KW-1133">Transmembrane helix</keyword>
<keyword evidence="4" id="KW-1185">Reference proteome</keyword>
<organism evidence="3 4">
    <name type="scientific">Popillia japonica</name>
    <name type="common">Japanese beetle</name>
    <dbReference type="NCBI Taxonomy" id="7064"/>
    <lineage>
        <taxon>Eukaryota</taxon>
        <taxon>Metazoa</taxon>
        <taxon>Ecdysozoa</taxon>
        <taxon>Arthropoda</taxon>
        <taxon>Hexapoda</taxon>
        <taxon>Insecta</taxon>
        <taxon>Pterygota</taxon>
        <taxon>Neoptera</taxon>
        <taxon>Endopterygota</taxon>
        <taxon>Coleoptera</taxon>
        <taxon>Polyphaga</taxon>
        <taxon>Scarabaeiformia</taxon>
        <taxon>Scarabaeidae</taxon>
        <taxon>Rutelinae</taxon>
        <taxon>Popillia</taxon>
    </lineage>
</organism>
<evidence type="ECO:0008006" key="5">
    <source>
        <dbReference type="Google" id="ProtNLM"/>
    </source>
</evidence>
<evidence type="ECO:0000256" key="2">
    <source>
        <dbReference type="SAM" id="SignalP"/>
    </source>
</evidence>
<dbReference type="Proteomes" id="UP001458880">
    <property type="component" value="Unassembled WGS sequence"/>
</dbReference>
<evidence type="ECO:0000313" key="3">
    <source>
        <dbReference type="EMBL" id="KAK9703313.1"/>
    </source>
</evidence>
<name>A0AAW1JIW4_POPJA</name>
<evidence type="ECO:0000256" key="1">
    <source>
        <dbReference type="SAM" id="Phobius"/>
    </source>
</evidence>
<feature type="signal peptide" evidence="2">
    <location>
        <begin position="1"/>
        <end position="25"/>
    </location>
</feature>
<keyword evidence="1" id="KW-0812">Transmembrane</keyword>
<evidence type="ECO:0000313" key="4">
    <source>
        <dbReference type="Proteomes" id="UP001458880"/>
    </source>
</evidence>
<reference evidence="3 4" key="1">
    <citation type="journal article" date="2024" name="BMC Genomics">
        <title>De novo assembly and annotation of Popillia japonica's genome with initial clues to its potential as an invasive pest.</title>
        <authorList>
            <person name="Cucini C."/>
            <person name="Boschi S."/>
            <person name="Funari R."/>
            <person name="Cardaioli E."/>
            <person name="Iannotti N."/>
            <person name="Marturano G."/>
            <person name="Paoli F."/>
            <person name="Bruttini M."/>
            <person name="Carapelli A."/>
            <person name="Frati F."/>
            <person name="Nardi F."/>
        </authorList>
    </citation>
    <scope>NUCLEOTIDE SEQUENCE [LARGE SCALE GENOMIC DNA]</scope>
    <source>
        <strain evidence="3">DMR45628</strain>
    </source>
</reference>
<feature type="chain" id="PRO_5043362746" description="EGF-like domain-containing protein" evidence="2">
    <location>
        <begin position="26"/>
        <end position="298"/>
    </location>
</feature>
<gene>
    <name evidence="3" type="ORF">QE152_g29429</name>
</gene>
<protein>
    <recommendedName>
        <fullName evidence="5">EGF-like domain-containing protein</fullName>
    </recommendedName>
</protein>
<dbReference type="EMBL" id="JASPKY010000373">
    <property type="protein sequence ID" value="KAK9703313.1"/>
    <property type="molecule type" value="Genomic_DNA"/>
</dbReference>
<proteinExistence type="predicted"/>
<keyword evidence="2" id="KW-0732">Signal</keyword>
<comment type="caution">
    <text evidence="3">The sequence shown here is derived from an EMBL/GenBank/DDBJ whole genome shotgun (WGS) entry which is preliminary data.</text>
</comment>
<accession>A0AAW1JIW4</accession>
<feature type="transmembrane region" description="Helical" evidence="1">
    <location>
        <begin position="240"/>
        <end position="264"/>
    </location>
</feature>
<keyword evidence="1" id="KW-0472">Membrane</keyword>
<sequence>MIVLNFILKVLILLILGTGVSKCFSYNPLFRHWEEISCSRYRPDDDECPRAYAFDPVNHECIPKCEQSCNKGVCIFSTCYVSMDYYTTIYGLPHVDLRGKECERFSKAVVYNDTDLREPIENCDNYLYFINPFDAYECIIRCTVNSCKNGWCSAKGFCNCNPGYRLNPIDPITCINNETYVANCSHNKNDTSNDNSTSSYECIDSYDTNKTIDITTESQLDPSDIEIIDADRMVPNTFTLYISISTCIIASLLIAVFILVFIIIHLHNCKFVNRCIHISIYHNQDEETSISGERRNRD</sequence>